<evidence type="ECO:0000259" key="5">
    <source>
        <dbReference type="Pfam" id="PF00891"/>
    </source>
</evidence>
<dbReference type="InterPro" id="IPR001077">
    <property type="entry name" value="COMT_C"/>
</dbReference>
<evidence type="ECO:0000313" key="7">
    <source>
        <dbReference type="Proteomes" id="UP000308133"/>
    </source>
</evidence>
<dbReference type="GO" id="GO:0032259">
    <property type="term" value="P:methylation"/>
    <property type="evidence" value="ECO:0007669"/>
    <property type="project" value="UniProtKB-KW"/>
</dbReference>
<dbReference type="PANTHER" id="PTHR43712">
    <property type="entry name" value="PUTATIVE (AFU_ORTHOLOGUE AFUA_4G14580)-RELATED"/>
    <property type="match status" value="1"/>
</dbReference>
<dbReference type="InterPro" id="IPR036388">
    <property type="entry name" value="WH-like_DNA-bd_sf"/>
</dbReference>
<accession>A0A4U7B9I4</accession>
<evidence type="ECO:0000256" key="4">
    <source>
        <dbReference type="SAM" id="MobiDB-lite"/>
    </source>
</evidence>
<evidence type="ECO:0000256" key="1">
    <source>
        <dbReference type="ARBA" id="ARBA00022603"/>
    </source>
</evidence>
<dbReference type="PANTHER" id="PTHR43712:SF5">
    <property type="entry name" value="O-METHYLTRANSFERASE ASQN-RELATED"/>
    <property type="match status" value="1"/>
</dbReference>
<feature type="domain" description="O-methyltransferase C-terminal" evidence="5">
    <location>
        <begin position="239"/>
        <end position="410"/>
    </location>
</feature>
<evidence type="ECO:0000256" key="3">
    <source>
        <dbReference type="ARBA" id="ARBA00022691"/>
    </source>
</evidence>
<dbReference type="SUPFAM" id="SSF46785">
    <property type="entry name" value="Winged helix' DNA-binding domain"/>
    <property type="match status" value="1"/>
</dbReference>
<feature type="region of interest" description="Disordered" evidence="4">
    <location>
        <begin position="173"/>
        <end position="199"/>
    </location>
</feature>
<protein>
    <submittedName>
        <fullName evidence="6">O-methyltransferase-like protein 9</fullName>
    </submittedName>
</protein>
<dbReference type="Gene3D" id="1.10.10.10">
    <property type="entry name" value="Winged helix-like DNA-binding domain superfamily/Winged helix DNA-binding domain"/>
    <property type="match status" value="1"/>
</dbReference>
<evidence type="ECO:0000313" key="6">
    <source>
        <dbReference type="EMBL" id="TKX24904.1"/>
    </source>
</evidence>
<dbReference type="Gene3D" id="3.40.50.150">
    <property type="entry name" value="Vaccinia Virus protein VP39"/>
    <property type="match status" value="1"/>
</dbReference>
<dbReference type="InterPro" id="IPR016461">
    <property type="entry name" value="COMT-like"/>
</dbReference>
<comment type="caution">
    <text evidence="6">The sequence shown here is derived from an EMBL/GenBank/DDBJ whole genome shotgun (WGS) entry which is preliminary data.</text>
</comment>
<dbReference type="GO" id="GO:0008171">
    <property type="term" value="F:O-methyltransferase activity"/>
    <property type="evidence" value="ECO:0007669"/>
    <property type="project" value="InterPro"/>
</dbReference>
<dbReference type="AlphaFoldDB" id="A0A4U7B9I4"/>
<feature type="compositionally biased region" description="Pro residues" evidence="4">
    <location>
        <begin position="184"/>
        <end position="199"/>
    </location>
</feature>
<dbReference type="InterPro" id="IPR029063">
    <property type="entry name" value="SAM-dependent_MTases_sf"/>
</dbReference>
<reference evidence="6 7" key="1">
    <citation type="submission" date="2018-02" db="EMBL/GenBank/DDBJ databases">
        <title>Draft genome sequences of Elsinoe sp., causing black scab on jojoba.</title>
        <authorList>
            <person name="Stodart B."/>
            <person name="Jeffress S."/>
            <person name="Ash G."/>
            <person name="Arun Chinnappa K."/>
        </authorList>
    </citation>
    <scope>NUCLEOTIDE SEQUENCE [LARGE SCALE GENOMIC DNA]</scope>
    <source>
        <strain evidence="6 7">Hillstone_2</strain>
    </source>
</reference>
<feature type="compositionally biased region" description="Low complexity" evidence="4">
    <location>
        <begin position="173"/>
        <end position="183"/>
    </location>
</feature>
<dbReference type="EMBL" id="PTQR01000037">
    <property type="protein sequence ID" value="TKX24904.1"/>
    <property type="molecule type" value="Genomic_DNA"/>
</dbReference>
<keyword evidence="3" id="KW-0949">S-adenosyl-L-methionine</keyword>
<gene>
    <name evidence="6" type="ORF">C1H76_2857</name>
</gene>
<dbReference type="Proteomes" id="UP000308133">
    <property type="component" value="Unassembled WGS sequence"/>
</dbReference>
<keyword evidence="2 6" id="KW-0808">Transferase</keyword>
<evidence type="ECO:0000256" key="2">
    <source>
        <dbReference type="ARBA" id="ARBA00022679"/>
    </source>
</evidence>
<name>A0A4U7B9I4_9PEZI</name>
<dbReference type="SUPFAM" id="SSF53335">
    <property type="entry name" value="S-adenosyl-L-methionine-dependent methyltransferases"/>
    <property type="match status" value="1"/>
</dbReference>
<proteinExistence type="predicted"/>
<dbReference type="PROSITE" id="PS51683">
    <property type="entry name" value="SAM_OMT_II"/>
    <property type="match status" value="1"/>
</dbReference>
<organism evidence="6 7">
    <name type="scientific">Elsinoe australis</name>
    <dbReference type="NCBI Taxonomy" id="40998"/>
    <lineage>
        <taxon>Eukaryota</taxon>
        <taxon>Fungi</taxon>
        <taxon>Dikarya</taxon>
        <taxon>Ascomycota</taxon>
        <taxon>Pezizomycotina</taxon>
        <taxon>Dothideomycetes</taxon>
        <taxon>Dothideomycetidae</taxon>
        <taxon>Myriangiales</taxon>
        <taxon>Elsinoaceae</taxon>
        <taxon>Elsinoe</taxon>
    </lineage>
</organism>
<sequence length="441" mass="48643">MSFSELTQTVLSASAALEPHFSSADPFPLPSSAQQARSTLLTAIHSLQALLVPPSEAILHHTNLPIFDLACLRWLAYFDIFTAVPLDQSISFEDLARKRKVPLDTLIRITRYASTNGWFAEDGSSHARHNTLSRHVATSKVAQDQLKYQLEINFKASFHFVEATKVELASKSAPPDLSLSSHPLPTPAPQPPSQNPPTPFNIAFSTPHNSATWASLSPAWSPIYTNLMTSFLHNPLFSASHLLTSYPWSSLAPGSLVLDLGGNTGFLAIALARAFPPLQLLVQDLPLPVARGRETLPEDVRGRVRFEAQDFLEENQARDVQVVVLRFVLHDLPDGEARKVLRNLRDVVKAEGRVVVWDVVLDDLKGDGKGEAGWLEGRVKRNMDVLMMTMFGARERKEGEWRGLVEGAGWEVERVVRMEGCAASLLVLRIEDGVEGVDGRA</sequence>
<dbReference type="Pfam" id="PF00891">
    <property type="entry name" value="Methyltransf_2"/>
    <property type="match status" value="1"/>
</dbReference>
<dbReference type="CDD" id="cd02440">
    <property type="entry name" value="AdoMet_MTases"/>
    <property type="match status" value="1"/>
</dbReference>
<keyword evidence="1 6" id="KW-0489">Methyltransferase</keyword>
<dbReference type="InterPro" id="IPR036390">
    <property type="entry name" value="WH_DNA-bd_sf"/>
</dbReference>